<dbReference type="KEGG" id="acae:HYG86_06300"/>
<feature type="transmembrane region" description="Helical" evidence="1">
    <location>
        <begin position="264"/>
        <end position="286"/>
    </location>
</feature>
<dbReference type="Gene3D" id="2.60.40.1190">
    <property type="match status" value="1"/>
</dbReference>
<dbReference type="SUPFAM" id="SSF49344">
    <property type="entry name" value="CBD9-like"/>
    <property type="match status" value="1"/>
</dbReference>
<dbReference type="InterPro" id="IPR019248">
    <property type="entry name" value="Glucodextran_C"/>
</dbReference>
<accession>A0A7G9W6U7</accession>
<evidence type="ECO:0000313" key="5">
    <source>
        <dbReference type="Proteomes" id="UP000516160"/>
    </source>
</evidence>
<sequence length="291" mass="32438">MKKGSMVLAIIMILLMTLPAFAENQKTVIFEMQDPQGDSNGPGTYTYATSEEFGDKVEQMLDLTNFKVTDLGQKIEFRLTFALEPNHVTPWEGNGFNFHRVDIYLVTGEGKGRTDTFNKGAMVQFDTPWDKVIKIADWNQGKLFHSESDVANASQGISQGENFTIKVENKDIVVTIAKNLIGLIDNKTQYYVLVGHHDGYGPDDYRPVTEQSGKYVGGGGADEEINPNVYDILAETAEEQYSQLKWKEGKLATLKPVGGTGIKIPYKLLIIVLVALLVLGSGFMLIKRRRY</sequence>
<keyword evidence="1" id="KW-1133">Transmembrane helix</keyword>
<evidence type="ECO:0000256" key="2">
    <source>
        <dbReference type="SAM" id="SignalP"/>
    </source>
</evidence>
<evidence type="ECO:0000259" key="3">
    <source>
        <dbReference type="Pfam" id="PF09985"/>
    </source>
</evidence>
<feature type="domain" description="Glucodextranase-like C-terminal" evidence="3">
    <location>
        <begin position="29"/>
        <end position="255"/>
    </location>
</feature>
<keyword evidence="2" id="KW-0732">Signal</keyword>
<proteinExistence type="predicted"/>
<protein>
    <recommendedName>
        <fullName evidence="3">Glucodextranase-like C-terminal domain-containing protein</fullName>
    </recommendedName>
</protein>
<dbReference type="Proteomes" id="UP000516160">
    <property type="component" value="Chromosome"/>
</dbReference>
<dbReference type="Pfam" id="PF09985">
    <property type="entry name" value="Glucodextran_C"/>
    <property type="match status" value="1"/>
</dbReference>
<keyword evidence="5" id="KW-1185">Reference proteome</keyword>
<keyword evidence="1" id="KW-0812">Transmembrane</keyword>
<evidence type="ECO:0000256" key="1">
    <source>
        <dbReference type="SAM" id="Phobius"/>
    </source>
</evidence>
<dbReference type="CDD" id="cd09626">
    <property type="entry name" value="DOMON_glucodextranase_like"/>
    <property type="match status" value="1"/>
</dbReference>
<feature type="chain" id="PRO_5028813676" description="Glucodextranase-like C-terminal domain-containing protein" evidence="2">
    <location>
        <begin position="23"/>
        <end position="291"/>
    </location>
</feature>
<reference evidence="4 5" key="1">
    <citation type="submission" date="2020-07" db="EMBL/GenBank/DDBJ databases">
        <title>Alkalicella. sp. LB2 genome.</title>
        <authorList>
            <person name="Postec A."/>
            <person name="Quemeneur M."/>
        </authorList>
    </citation>
    <scope>NUCLEOTIDE SEQUENCE [LARGE SCALE GENOMIC DNA]</scope>
    <source>
        <strain evidence="4 5">LB2</strain>
    </source>
</reference>
<name>A0A7G9W6U7_ALKCA</name>
<dbReference type="RefSeq" id="WP_213168075.1">
    <property type="nucleotide sequence ID" value="NZ_CP058559.1"/>
</dbReference>
<dbReference type="EMBL" id="CP058559">
    <property type="protein sequence ID" value="QNO14409.1"/>
    <property type="molecule type" value="Genomic_DNA"/>
</dbReference>
<feature type="signal peptide" evidence="2">
    <location>
        <begin position="1"/>
        <end position="22"/>
    </location>
</feature>
<organism evidence="4 5">
    <name type="scientific">Alkalicella caledoniensis</name>
    <dbReference type="NCBI Taxonomy" id="2731377"/>
    <lineage>
        <taxon>Bacteria</taxon>
        <taxon>Bacillati</taxon>
        <taxon>Bacillota</taxon>
        <taxon>Clostridia</taxon>
        <taxon>Eubacteriales</taxon>
        <taxon>Proteinivoracaceae</taxon>
        <taxon>Alkalicella</taxon>
    </lineage>
</organism>
<gene>
    <name evidence="4" type="ORF">HYG86_06300</name>
</gene>
<evidence type="ECO:0000313" key="4">
    <source>
        <dbReference type="EMBL" id="QNO14409.1"/>
    </source>
</evidence>
<dbReference type="AlphaFoldDB" id="A0A7G9W6U7"/>
<keyword evidence="1" id="KW-0472">Membrane</keyword>